<evidence type="ECO:0000256" key="5">
    <source>
        <dbReference type="ARBA" id="ARBA00022692"/>
    </source>
</evidence>
<reference evidence="10 11" key="1">
    <citation type="submission" date="2018-09" db="EMBL/GenBank/DDBJ databases">
        <title>Genome sequencing of strain 1JSPR-7.</title>
        <authorList>
            <person name="Heo J."/>
            <person name="Kim S.-J."/>
            <person name="Kwon S.-W."/>
        </authorList>
    </citation>
    <scope>NUCLEOTIDE SEQUENCE [LARGE SCALE GENOMIC DNA]</scope>
    <source>
        <strain evidence="10 11">1JSPR-7</strain>
    </source>
</reference>
<keyword evidence="6 8" id="KW-1133">Transmembrane helix</keyword>
<proteinExistence type="predicted"/>
<dbReference type="GO" id="GO:0009103">
    <property type="term" value="P:lipopolysaccharide biosynthetic process"/>
    <property type="evidence" value="ECO:0007669"/>
    <property type="project" value="UniProtKB-ARBA"/>
</dbReference>
<keyword evidence="11" id="KW-1185">Reference proteome</keyword>
<dbReference type="InterPro" id="IPR038731">
    <property type="entry name" value="RgtA/B/C-like"/>
</dbReference>
<feature type="transmembrane region" description="Helical" evidence="8">
    <location>
        <begin position="227"/>
        <end position="245"/>
    </location>
</feature>
<dbReference type="EMBL" id="CP032627">
    <property type="protein sequence ID" value="AYG00430.1"/>
    <property type="molecule type" value="Genomic_DNA"/>
</dbReference>
<dbReference type="AlphaFoldDB" id="A0A387BHS7"/>
<evidence type="ECO:0000256" key="1">
    <source>
        <dbReference type="ARBA" id="ARBA00004651"/>
    </source>
</evidence>
<feature type="transmembrane region" description="Helical" evidence="8">
    <location>
        <begin position="522"/>
        <end position="541"/>
    </location>
</feature>
<dbReference type="RefSeq" id="WP_120771818.1">
    <property type="nucleotide sequence ID" value="NZ_CP032627.1"/>
</dbReference>
<evidence type="ECO:0000256" key="8">
    <source>
        <dbReference type="SAM" id="Phobius"/>
    </source>
</evidence>
<dbReference type="OrthoDB" id="2240371at2"/>
<dbReference type="PANTHER" id="PTHR33908">
    <property type="entry name" value="MANNOSYLTRANSFERASE YKCB-RELATED"/>
    <property type="match status" value="1"/>
</dbReference>
<evidence type="ECO:0000256" key="2">
    <source>
        <dbReference type="ARBA" id="ARBA00022475"/>
    </source>
</evidence>
<evidence type="ECO:0000256" key="7">
    <source>
        <dbReference type="ARBA" id="ARBA00023136"/>
    </source>
</evidence>
<feature type="domain" description="Glycosyltransferase RgtA/B/C/D-like" evidence="9">
    <location>
        <begin position="196"/>
        <end position="325"/>
    </location>
</feature>
<comment type="subcellular location">
    <subcellularLocation>
        <location evidence="1">Cell membrane</location>
        <topology evidence="1">Multi-pass membrane protein</topology>
    </subcellularLocation>
</comment>
<dbReference type="GO" id="GO:0005886">
    <property type="term" value="C:plasma membrane"/>
    <property type="evidence" value="ECO:0007669"/>
    <property type="project" value="UniProtKB-SubCell"/>
</dbReference>
<dbReference type="InterPro" id="IPR050297">
    <property type="entry name" value="LipidA_mod_glycosyltrf_83"/>
</dbReference>
<evidence type="ECO:0000256" key="3">
    <source>
        <dbReference type="ARBA" id="ARBA00022676"/>
    </source>
</evidence>
<gene>
    <name evidence="10" type="ORF">D7I46_04605</name>
</gene>
<evidence type="ECO:0000259" key="9">
    <source>
        <dbReference type="Pfam" id="PF13231"/>
    </source>
</evidence>
<evidence type="ECO:0000313" key="11">
    <source>
        <dbReference type="Proteomes" id="UP000269374"/>
    </source>
</evidence>
<evidence type="ECO:0000256" key="6">
    <source>
        <dbReference type="ARBA" id="ARBA00022989"/>
    </source>
</evidence>
<organism evidence="10 11">
    <name type="scientific">Lactococcus allomyrinae</name>
    <dbReference type="NCBI Taxonomy" id="2419773"/>
    <lineage>
        <taxon>Bacteria</taxon>
        <taxon>Bacillati</taxon>
        <taxon>Bacillota</taxon>
        <taxon>Bacilli</taxon>
        <taxon>Lactobacillales</taxon>
        <taxon>Streptococcaceae</taxon>
        <taxon>Lactococcus</taxon>
    </lineage>
</organism>
<feature type="transmembrane region" description="Helical" evidence="8">
    <location>
        <begin position="41"/>
        <end position="62"/>
    </location>
</feature>
<keyword evidence="5 8" id="KW-0812">Transmembrane</keyword>
<protein>
    <recommendedName>
        <fullName evidence="9">Glycosyltransferase RgtA/B/C/D-like domain-containing protein</fullName>
    </recommendedName>
</protein>
<dbReference type="Proteomes" id="UP000269374">
    <property type="component" value="Chromosome"/>
</dbReference>
<keyword evidence="2" id="KW-1003">Cell membrane</keyword>
<feature type="transmembrane region" description="Helical" evidence="8">
    <location>
        <begin position="277"/>
        <end position="310"/>
    </location>
</feature>
<accession>A0A387BHS7</accession>
<sequence length="554" mass="63151">MENKKMNIIKKKLWLIIFGVAFLVANGIAVALTTEWGANQWGGLLLGNIIFLITVFYLVGIFKLAKHLFSTDYSVSSKRPTQIGESTDKKTVHDVSVSILTENKVDKFYRISFWGMAVITFALPFLFMIHVPDSPHAWDYFVIFNSTTELQGHSFASLPNTASRLGYFLRYPNNQFLGILFNRVFAPFADNLQLKVWAVTAVSALFTSVGISSTSLLVKNLSGKRQALLYNFVAVGFIPFYFYGAQLYSDTLTLPLVALAALFFIYAVKSSRLSKQILWYFFASLIGVVGYEFKPTAVIVIIAGFIFLAVNKKWKQLLIVLPLFIVLFAGGHELVKTTIASEPAFSEQANERHNLPLMHWIAMSWSPTNKTGGFNKKIRLYSESFPTYEAKKEADTQLFLNNIKKMGPLGIIRQIGRKLGYTWTFSDLNSSYYTYYHENQMIHRYFDYLDIGANHEGNVTGWFMLKAAQTLYWIALVVLMWKEIWFLLAHKKNWKNPWFVPALSVVGLSIFLILWEANSRYLYHFAPLMIALATVNLVKIVSESKTHNNILTKN</sequence>
<dbReference type="KEGG" id="lact:D7I46_04605"/>
<dbReference type="Pfam" id="PF13231">
    <property type="entry name" value="PMT_2"/>
    <property type="match status" value="1"/>
</dbReference>
<feature type="transmembrane region" description="Helical" evidence="8">
    <location>
        <begin position="471"/>
        <end position="490"/>
    </location>
</feature>
<keyword evidence="3" id="KW-0328">Glycosyltransferase</keyword>
<keyword evidence="7 8" id="KW-0472">Membrane</keyword>
<feature type="transmembrane region" description="Helical" evidence="8">
    <location>
        <begin position="111"/>
        <end position="131"/>
    </location>
</feature>
<dbReference type="GO" id="GO:0016763">
    <property type="term" value="F:pentosyltransferase activity"/>
    <property type="evidence" value="ECO:0007669"/>
    <property type="project" value="TreeGrafter"/>
</dbReference>
<name>A0A387BHS7_9LACT</name>
<feature type="transmembrane region" description="Helical" evidence="8">
    <location>
        <begin position="196"/>
        <end position="218"/>
    </location>
</feature>
<evidence type="ECO:0000313" key="10">
    <source>
        <dbReference type="EMBL" id="AYG00430.1"/>
    </source>
</evidence>
<feature type="transmembrane region" description="Helical" evidence="8">
    <location>
        <begin position="496"/>
        <end position="515"/>
    </location>
</feature>
<keyword evidence="4" id="KW-0808">Transferase</keyword>
<dbReference type="PANTHER" id="PTHR33908:SF11">
    <property type="entry name" value="MEMBRANE PROTEIN"/>
    <property type="match status" value="1"/>
</dbReference>
<feature type="transmembrane region" description="Helical" evidence="8">
    <location>
        <begin position="316"/>
        <end position="335"/>
    </location>
</feature>
<evidence type="ECO:0000256" key="4">
    <source>
        <dbReference type="ARBA" id="ARBA00022679"/>
    </source>
</evidence>
<feature type="transmembrane region" description="Helical" evidence="8">
    <location>
        <begin position="251"/>
        <end position="268"/>
    </location>
</feature>